<name>A0AA40ED10_9PEZI</name>
<protein>
    <submittedName>
        <fullName evidence="2">Uncharacterized protein</fullName>
    </submittedName>
</protein>
<dbReference type="AlphaFoldDB" id="A0AA40ED10"/>
<feature type="region of interest" description="Disordered" evidence="1">
    <location>
        <begin position="493"/>
        <end position="514"/>
    </location>
</feature>
<feature type="compositionally biased region" description="Low complexity" evidence="1">
    <location>
        <begin position="440"/>
        <end position="452"/>
    </location>
</feature>
<proteinExistence type="predicted"/>
<evidence type="ECO:0000313" key="3">
    <source>
        <dbReference type="Proteomes" id="UP001172159"/>
    </source>
</evidence>
<reference evidence="2" key="1">
    <citation type="submission" date="2023-06" db="EMBL/GenBank/DDBJ databases">
        <title>Genome-scale phylogeny and comparative genomics of the fungal order Sordariales.</title>
        <authorList>
            <consortium name="Lawrence Berkeley National Laboratory"/>
            <person name="Hensen N."/>
            <person name="Bonometti L."/>
            <person name="Westerberg I."/>
            <person name="Brannstrom I.O."/>
            <person name="Guillou S."/>
            <person name="Cros-Aarteil S."/>
            <person name="Calhoun S."/>
            <person name="Haridas S."/>
            <person name="Kuo A."/>
            <person name="Mondo S."/>
            <person name="Pangilinan J."/>
            <person name="Riley R."/>
            <person name="Labutti K."/>
            <person name="Andreopoulos B."/>
            <person name="Lipzen A."/>
            <person name="Chen C."/>
            <person name="Yanf M."/>
            <person name="Daum C."/>
            <person name="Ng V."/>
            <person name="Clum A."/>
            <person name="Steindorff A."/>
            <person name="Ohm R."/>
            <person name="Martin F."/>
            <person name="Silar P."/>
            <person name="Natvig D."/>
            <person name="Lalanne C."/>
            <person name="Gautier V."/>
            <person name="Ament-Velasquez S.L."/>
            <person name="Kruys A."/>
            <person name="Hutchinson M.I."/>
            <person name="Powell A.J."/>
            <person name="Barry K."/>
            <person name="Miller A.N."/>
            <person name="Grigoriev I.V."/>
            <person name="Debuchy R."/>
            <person name="Gladieux P."/>
            <person name="Thoren M.H."/>
            <person name="Johannesson H."/>
        </authorList>
    </citation>
    <scope>NUCLEOTIDE SEQUENCE</scope>
    <source>
        <strain evidence="2">CBS 540.89</strain>
    </source>
</reference>
<sequence length="514" mass="56261">MPHKRKEALLRRRVYTAYAESGGEGSKKVGRTVQGRAPLDTPQRSSSQELGRTGMGEWKIAVDMQLAYPRYLVGNSKYALRKIFRALEPLRLVGGGDIPTSTGGDGEQTLWQVGPVPWTLDGLGKQTRMNKLSCRVRLRGPIGWCIETEVMIRLDVYHAVATSPYKIDDRQSSCYNQDNMSLFAEECRIAFRQRSRRGSRNSCGRGCRETPTRPGSNGFLGACGAVMTVYPTHDNFLSATDCKVLRQVVHCMGHKSTVDTVPPSRPVLISVLAPSFFLGLFLGDIPVMGLSDFAVALESMFCQHTAILDTALLSATASARNIDLCSYRLIGLCGHRLPLHFQNGKGMPGSDVFLSKRYLGACLTEASGTLEGFVLPHSHLLGDGTVVAAQRQMKTMCRFRSPKVHSYVAEIWPDRKPQKLILSSDLRPGRLGARLCCGRGEGSSGRVTGSRSVAASPPHKLPTSSRPNRVPQWPERSETLLLCSPKLLAGARFPGRRASRAPSDRQRGATCFGG</sequence>
<organism evidence="2 3">
    <name type="scientific">Apiosordaria backusii</name>
    <dbReference type="NCBI Taxonomy" id="314023"/>
    <lineage>
        <taxon>Eukaryota</taxon>
        <taxon>Fungi</taxon>
        <taxon>Dikarya</taxon>
        <taxon>Ascomycota</taxon>
        <taxon>Pezizomycotina</taxon>
        <taxon>Sordariomycetes</taxon>
        <taxon>Sordariomycetidae</taxon>
        <taxon>Sordariales</taxon>
        <taxon>Lasiosphaeriaceae</taxon>
        <taxon>Apiosordaria</taxon>
    </lineage>
</organism>
<feature type="region of interest" description="Disordered" evidence="1">
    <location>
        <begin position="440"/>
        <end position="473"/>
    </location>
</feature>
<dbReference type="Proteomes" id="UP001172159">
    <property type="component" value="Unassembled WGS sequence"/>
</dbReference>
<keyword evidence="3" id="KW-1185">Reference proteome</keyword>
<evidence type="ECO:0000256" key="1">
    <source>
        <dbReference type="SAM" id="MobiDB-lite"/>
    </source>
</evidence>
<evidence type="ECO:0000313" key="2">
    <source>
        <dbReference type="EMBL" id="KAK0736909.1"/>
    </source>
</evidence>
<feature type="region of interest" description="Disordered" evidence="1">
    <location>
        <begin position="20"/>
        <end position="52"/>
    </location>
</feature>
<comment type="caution">
    <text evidence="2">The sequence shown here is derived from an EMBL/GenBank/DDBJ whole genome shotgun (WGS) entry which is preliminary data.</text>
</comment>
<dbReference type="EMBL" id="JAUKTV010000005">
    <property type="protein sequence ID" value="KAK0736909.1"/>
    <property type="molecule type" value="Genomic_DNA"/>
</dbReference>
<gene>
    <name evidence="2" type="ORF">B0T21DRAFT_392129</name>
</gene>
<accession>A0AA40ED10</accession>